<dbReference type="SUPFAM" id="SSF55931">
    <property type="entry name" value="Glutamine synthetase/guanido kinase"/>
    <property type="match status" value="1"/>
</dbReference>
<evidence type="ECO:0000256" key="3">
    <source>
        <dbReference type="ARBA" id="ARBA00022840"/>
    </source>
</evidence>
<dbReference type="NCBIfam" id="NF010043">
    <property type="entry name" value="PRK13517.1-3"/>
    <property type="match status" value="1"/>
</dbReference>
<dbReference type="NCBIfam" id="NF010044">
    <property type="entry name" value="PRK13517.1-4"/>
    <property type="match status" value="1"/>
</dbReference>
<sequence>MPIEFASSARSTLGIEWELALVDPESKELTPAAPAILAQLDDDHSTYPQITEELLTNTVEIVSGAHASVAEAVADLSGMLREVRSVALEHNALIMSAGSHPFSRWDDQQVTQKERYTNFMEEMRWWGGQLLIWGVHVHVGVEHRDKALALMNGVLNFFPHLQALSASSPYYCGVDTGYASNRAMLFQQASTAGLPPSIHKWDDYERYVDDVVKTSIVAESSELRWDVRPSPRWGTLEVRICDAPATVAEVGAVAALTQCIVEDLSTRLDDGNPMPDLQPWFVSENKWRSARFGLECDAIIAPDGVERPLLEEVQKLIDRLEPVAERLGCAAELRSVDDILTVGPSYQRQLAVDAHTDGDLAAVVDSLVTDLELGTLGA</sequence>
<comment type="function">
    <text evidence="4">ATP-dependent carboxylate-amine ligase which exhibits weak glutamate--cysteine ligase activity.</text>
</comment>
<keyword evidence="1 4" id="KW-0436">Ligase</keyword>
<dbReference type="InterPro" id="IPR050141">
    <property type="entry name" value="GCL_type2/YbdK_subfam"/>
</dbReference>
<dbReference type="PANTHER" id="PTHR36510">
    <property type="entry name" value="GLUTAMATE--CYSTEINE LIGASE 2-RELATED"/>
    <property type="match status" value="1"/>
</dbReference>
<evidence type="ECO:0000313" key="6">
    <source>
        <dbReference type="Proteomes" id="UP001589896"/>
    </source>
</evidence>
<evidence type="ECO:0000313" key="5">
    <source>
        <dbReference type="EMBL" id="MFC0678636.1"/>
    </source>
</evidence>
<dbReference type="InterPro" id="IPR006336">
    <property type="entry name" value="GCS2"/>
</dbReference>
<proteinExistence type="inferred from homology"/>
<dbReference type="Pfam" id="PF04107">
    <property type="entry name" value="GCS2"/>
    <property type="match status" value="1"/>
</dbReference>
<dbReference type="GO" id="GO:0004357">
    <property type="term" value="F:glutamate-cysteine ligase activity"/>
    <property type="evidence" value="ECO:0007669"/>
    <property type="project" value="UniProtKB-EC"/>
</dbReference>
<dbReference type="NCBIfam" id="TIGR02050">
    <property type="entry name" value="gshA_cyan_rel"/>
    <property type="match status" value="1"/>
</dbReference>
<dbReference type="InterPro" id="IPR011793">
    <property type="entry name" value="YbdK"/>
</dbReference>
<keyword evidence="2 4" id="KW-0547">Nucleotide-binding</keyword>
<keyword evidence="6" id="KW-1185">Reference proteome</keyword>
<dbReference type="RefSeq" id="WP_386668654.1">
    <property type="nucleotide sequence ID" value="NZ_JBHLTG010000002.1"/>
</dbReference>
<comment type="catalytic activity">
    <reaction evidence="4">
        <text>L-cysteine + L-glutamate + ATP = gamma-L-glutamyl-L-cysteine + ADP + phosphate + H(+)</text>
        <dbReference type="Rhea" id="RHEA:13285"/>
        <dbReference type="ChEBI" id="CHEBI:15378"/>
        <dbReference type="ChEBI" id="CHEBI:29985"/>
        <dbReference type="ChEBI" id="CHEBI:30616"/>
        <dbReference type="ChEBI" id="CHEBI:35235"/>
        <dbReference type="ChEBI" id="CHEBI:43474"/>
        <dbReference type="ChEBI" id="CHEBI:58173"/>
        <dbReference type="ChEBI" id="CHEBI:456216"/>
        <dbReference type="EC" id="6.3.2.2"/>
    </reaction>
</comment>
<dbReference type="PANTHER" id="PTHR36510:SF1">
    <property type="entry name" value="GLUTAMATE--CYSTEINE LIGASE 2-RELATED"/>
    <property type="match status" value="1"/>
</dbReference>
<gene>
    <name evidence="5" type="ORF">ACFFGH_12370</name>
</gene>
<name>A0ABV6RNS2_9GAMM</name>
<organism evidence="5 6">
    <name type="scientific">Lysobacter korlensis</name>
    <dbReference type="NCBI Taxonomy" id="553636"/>
    <lineage>
        <taxon>Bacteria</taxon>
        <taxon>Pseudomonadati</taxon>
        <taxon>Pseudomonadota</taxon>
        <taxon>Gammaproteobacteria</taxon>
        <taxon>Lysobacterales</taxon>
        <taxon>Lysobacteraceae</taxon>
        <taxon>Lysobacter</taxon>
    </lineage>
</organism>
<accession>A0ABV6RNS2</accession>
<dbReference type="NCBIfam" id="NF010042">
    <property type="entry name" value="PRK13517.1-2"/>
    <property type="match status" value="1"/>
</dbReference>
<keyword evidence="3 4" id="KW-0067">ATP-binding</keyword>
<evidence type="ECO:0000256" key="2">
    <source>
        <dbReference type="ARBA" id="ARBA00022741"/>
    </source>
</evidence>
<reference evidence="5 6" key="1">
    <citation type="submission" date="2024-09" db="EMBL/GenBank/DDBJ databases">
        <authorList>
            <person name="Sun Q."/>
            <person name="Mori K."/>
        </authorList>
    </citation>
    <scope>NUCLEOTIDE SEQUENCE [LARGE SCALE GENOMIC DNA]</scope>
    <source>
        <strain evidence="5 6">KCTC 23076</strain>
    </source>
</reference>
<dbReference type="Proteomes" id="UP001589896">
    <property type="component" value="Unassembled WGS sequence"/>
</dbReference>
<evidence type="ECO:0000256" key="4">
    <source>
        <dbReference type="HAMAP-Rule" id="MF_01609"/>
    </source>
</evidence>
<evidence type="ECO:0000256" key="1">
    <source>
        <dbReference type="ARBA" id="ARBA00022598"/>
    </source>
</evidence>
<protein>
    <recommendedName>
        <fullName evidence="4">Putative glutamate--cysteine ligase 2</fullName>
        <ecNumber evidence="4">6.3.2.2</ecNumber>
    </recommendedName>
    <alternativeName>
        <fullName evidence="4">Gamma-glutamylcysteine synthetase 2</fullName>
        <shortName evidence="4">GCS 2</shortName>
        <shortName evidence="4">Gamma-GCS 2</shortName>
    </alternativeName>
</protein>
<comment type="caution">
    <text evidence="5">The sequence shown here is derived from an EMBL/GenBank/DDBJ whole genome shotgun (WGS) entry which is preliminary data.</text>
</comment>
<dbReference type="Gene3D" id="3.30.590.20">
    <property type="match status" value="1"/>
</dbReference>
<dbReference type="HAMAP" id="MF_01609">
    <property type="entry name" value="Glu_cys_ligase_2"/>
    <property type="match status" value="1"/>
</dbReference>
<dbReference type="EMBL" id="JBHLTG010000002">
    <property type="protein sequence ID" value="MFC0678636.1"/>
    <property type="molecule type" value="Genomic_DNA"/>
</dbReference>
<dbReference type="InterPro" id="IPR014746">
    <property type="entry name" value="Gln_synth/guanido_kin_cat_dom"/>
</dbReference>
<dbReference type="EC" id="6.3.2.2" evidence="4"/>
<comment type="similarity">
    <text evidence="4">Belongs to the glutamate--cysteine ligase type 2 family. YbdK subfamily.</text>
</comment>